<dbReference type="SUPFAM" id="SSF75005">
    <property type="entry name" value="Arabinanase/levansucrase/invertase"/>
    <property type="match status" value="1"/>
</dbReference>
<accession>M5RYB8</accession>
<evidence type="ECO:0000256" key="4">
    <source>
        <dbReference type="SAM" id="SignalP"/>
    </source>
</evidence>
<dbReference type="Proteomes" id="UP000011991">
    <property type="component" value="Unassembled WGS sequence"/>
</dbReference>
<dbReference type="AlphaFoldDB" id="M5RYB8"/>
<feature type="signal peptide" evidence="4">
    <location>
        <begin position="1"/>
        <end position="20"/>
    </location>
</feature>
<keyword evidence="6" id="KW-1185">Reference proteome</keyword>
<evidence type="ECO:0000256" key="1">
    <source>
        <dbReference type="ARBA" id="ARBA00022801"/>
    </source>
</evidence>
<keyword evidence="4" id="KW-0732">Signal</keyword>
<dbReference type="SUPFAM" id="SSF49899">
    <property type="entry name" value="Concanavalin A-like lectins/glucanases"/>
    <property type="match status" value="1"/>
</dbReference>
<protein>
    <submittedName>
        <fullName evidence="5">Putative secreted protein</fullName>
    </submittedName>
</protein>
<dbReference type="Gene3D" id="2.115.10.20">
    <property type="entry name" value="Glycosyl hydrolase domain, family 43"/>
    <property type="match status" value="1"/>
</dbReference>
<reference evidence="5 6" key="1">
    <citation type="journal article" date="2013" name="Mar. Genomics">
        <title>Expression of sulfatases in Rhodopirellula baltica and the diversity of sulfatases in the genus Rhodopirellula.</title>
        <authorList>
            <person name="Wegner C.E."/>
            <person name="Richter-Heitmann T."/>
            <person name="Klindworth A."/>
            <person name="Klockow C."/>
            <person name="Richter M."/>
            <person name="Achstetter T."/>
            <person name="Glockner F.O."/>
            <person name="Harder J."/>
        </authorList>
    </citation>
    <scope>NUCLEOTIDE SEQUENCE [LARGE SCALE GENOMIC DNA]</scope>
    <source>
        <strain evidence="5 6">SM1</strain>
    </source>
</reference>
<name>M5RYB8_9BACT</name>
<dbReference type="RefSeq" id="WP_008699773.1">
    <property type="nucleotide sequence ID" value="NZ_ANOG01000595.1"/>
</dbReference>
<organism evidence="5 6">
    <name type="scientific">Rhodopirellula maiorica SM1</name>
    <dbReference type="NCBI Taxonomy" id="1265738"/>
    <lineage>
        <taxon>Bacteria</taxon>
        <taxon>Pseudomonadati</taxon>
        <taxon>Planctomycetota</taxon>
        <taxon>Planctomycetia</taxon>
        <taxon>Pirellulales</taxon>
        <taxon>Pirellulaceae</taxon>
        <taxon>Novipirellula</taxon>
    </lineage>
</organism>
<dbReference type="InterPro" id="IPR013320">
    <property type="entry name" value="ConA-like_dom_sf"/>
</dbReference>
<evidence type="ECO:0000256" key="3">
    <source>
        <dbReference type="SAM" id="MobiDB-lite"/>
    </source>
</evidence>
<evidence type="ECO:0000256" key="2">
    <source>
        <dbReference type="ARBA" id="ARBA00023295"/>
    </source>
</evidence>
<sequence length="596" mass="66410">MKIFQTVLIALYCFSAHVFADDATAKSELGELIFEDQFERSESQELKDEPGNQWTTSSDKTAKGHKQVDLRDGAMHVFTHADANHATSVRHEFAFKDRSIGLRFQLHQKGDRLKLNFADPACKSVHAGHLFDAEVSAGGLTIEDRKTGVMDLDIRAKRLSGAINAEQQKLLATKKRQFPIQLELNQWHEILAHVDGHQLSVDINGKRVGSHHSEGFAHETKSLLRLLVPQTATIDDVRIWKRDSPRSAGTSTSRSSPELDFRSMVSPVPASAKFVDPNYYIWGGSMARDAEGKCHLLYSRWPRELGHNAWVTHSEIAHAVADDPLGPYKHVDVALPARGSQFWDGMCTHNPTVHQFDGKYHLYYMGNYGDGNATAKLNPIHRNNQRIGVAVADSLSGPWKRFDSPVIDISEPSDAPDALMTSNPSILRRGDGTYVLIYKAVGKNGRLPFGGPVVHLAATSDSPTGPFTKQLKPLFTAPGVKFPAEDPYVWFDGEQCWAIVNDHKGHFNKTGEDSLALFTSNDGLDWSVAAHPWVLQRKVSWADGSEQSFHRLERPQLWLEDGVPKVLFCAAEETKEKEHSFNVHIPLEHATSSNLD</sequence>
<gene>
    <name evidence="5" type="ORF">RMSM_04145</name>
</gene>
<proteinExistence type="predicted"/>
<dbReference type="EMBL" id="ANOG01000595">
    <property type="protein sequence ID" value="EMI18924.1"/>
    <property type="molecule type" value="Genomic_DNA"/>
</dbReference>
<comment type="caution">
    <text evidence="5">The sequence shown here is derived from an EMBL/GenBank/DDBJ whole genome shotgun (WGS) entry which is preliminary data.</text>
</comment>
<keyword evidence="1" id="KW-0378">Hydrolase</keyword>
<feature type="region of interest" description="Disordered" evidence="3">
    <location>
        <begin position="40"/>
        <end position="63"/>
    </location>
</feature>
<dbReference type="CDD" id="cd08994">
    <property type="entry name" value="GH43_62_32_68_117_130-like"/>
    <property type="match status" value="1"/>
</dbReference>
<evidence type="ECO:0000313" key="6">
    <source>
        <dbReference type="Proteomes" id="UP000011991"/>
    </source>
</evidence>
<keyword evidence="2" id="KW-0326">Glycosidase</keyword>
<feature type="compositionally biased region" description="Basic and acidic residues" evidence="3">
    <location>
        <begin position="40"/>
        <end position="50"/>
    </location>
</feature>
<dbReference type="GO" id="GO:0016798">
    <property type="term" value="F:hydrolase activity, acting on glycosyl bonds"/>
    <property type="evidence" value="ECO:0007669"/>
    <property type="project" value="UniProtKB-KW"/>
</dbReference>
<feature type="chain" id="PRO_5004070978" evidence="4">
    <location>
        <begin position="21"/>
        <end position="596"/>
    </location>
</feature>
<evidence type="ECO:0000313" key="5">
    <source>
        <dbReference type="EMBL" id="EMI18924.1"/>
    </source>
</evidence>
<dbReference type="InterPro" id="IPR023296">
    <property type="entry name" value="Glyco_hydro_beta-prop_sf"/>
</dbReference>
<dbReference type="PATRIC" id="fig|1265738.3.peg.4150"/>